<gene>
    <name evidence="10" type="ORF">EV03_1338</name>
</gene>
<evidence type="ECO:0000256" key="4">
    <source>
        <dbReference type="ARBA" id="ARBA00023027"/>
    </source>
</evidence>
<evidence type="ECO:0000256" key="2">
    <source>
        <dbReference type="ARBA" id="ARBA00022857"/>
    </source>
</evidence>
<feature type="domain" description="Aldehyde dehydrogenase" evidence="9">
    <location>
        <begin position="25"/>
        <end position="431"/>
    </location>
</feature>
<keyword evidence="3 5" id="KW-0560">Oxidoreductase</keyword>
<organism evidence="10 11">
    <name type="scientific">Prochlorococcus marinus str. PAC1</name>
    <dbReference type="NCBI Taxonomy" id="59924"/>
    <lineage>
        <taxon>Bacteria</taxon>
        <taxon>Bacillati</taxon>
        <taxon>Cyanobacteriota</taxon>
        <taxon>Cyanophyceae</taxon>
        <taxon>Synechococcales</taxon>
        <taxon>Prochlorococcaceae</taxon>
        <taxon>Prochlorococcus</taxon>
    </lineage>
</organism>
<dbReference type="PROSITE" id="PS00687">
    <property type="entry name" value="ALDEHYDE_DEHYDR_GLU"/>
    <property type="match status" value="1"/>
</dbReference>
<proteinExistence type="inferred from homology"/>
<protein>
    <recommendedName>
        <fullName evidence="5">Aldehyde dehydrogenase</fullName>
    </recommendedName>
</protein>
<evidence type="ECO:0000256" key="3">
    <source>
        <dbReference type="ARBA" id="ARBA00023002"/>
    </source>
</evidence>
<reference evidence="11" key="1">
    <citation type="journal article" date="2014" name="Sci. Data">
        <title>Genomes of diverse isolates of the marine cyanobacterium Prochlorococcus.</title>
        <authorList>
            <person name="Biller S."/>
            <person name="Berube P."/>
            <person name="Thompson J."/>
            <person name="Kelly L."/>
            <person name="Roggensack S."/>
            <person name="Awad L."/>
            <person name="Roache-Johnson K."/>
            <person name="Ding H."/>
            <person name="Giovannoni S.J."/>
            <person name="Moore L.R."/>
            <person name="Chisholm S.W."/>
        </authorList>
    </citation>
    <scope>NUCLEOTIDE SEQUENCE [LARGE SCALE GENOMIC DNA]</scope>
    <source>
        <strain evidence="11">PAC1</strain>
    </source>
</reference>
<dbReference type="PANTHER" id="PTHR43570">
    <property type="entry name" value="ALDEHYDE DEHYDROGENASE"/>
    <property type="match status" value="1"/>
</dbReference>
<keyword evidence="4" id="KW-0520">NAD</keyword>
<dbReference type="GO" id="GO:0006081">
    <property type="term" value="P:aldehyde metabolic process"/>
    <property type="evidence" value="ECO:0007669"/>
    <property type="project" value="InterPro"/>
</dbReference>
<dbReference type="InterPro" id="IPR029510">
    <property type="entry name" value="Ald_DH_CS_GLU"/>
</dbReference>
<feature type="active site" evidence="6">
    <location>
        <position position="243"/>
    </location>
</feature>
<dbReference type="InterPro" id="IPR015590">
    <property type="entry name" value="Aldehyde_DH_dom"/>
</dbReference>
<evidence type="ECO:0000313" key="10">
    <source>
        <dbReference type="EMBL" id="KGG20376.1"/>
    </source>
</evidence>
<keyword evidence="2" id="KW-0521">NADP</keyword>
<comment type="caution">
    <text evidence="10">The sequence shown here is derived from an EMBL/GenBank/DDBJ whole genome shotgun (WGS) entry which is preliminary data.</text>
</comment>
<name>A0A0A2C1Z9_PROMR</name>
<dbReference type="InterPro" id="IPR016163">
    <property type="entry name" value="Ald_DH_C"/>
</dbReference>
<evidence type="ECO:0000256" key="6">
    <source>
        <dbReference type="PIRSR" id="PIRSR036492-1"/>
    </source>
</evidence>
<evidence type="ECO:0000256" key="1">
    <source>
        <dbReference type="ARBA" id="ARBA00009986"/>
    </source>
</evidence>
<comment type="similarity">
    <text evidence="1 5 8">Belongs to the aldehyde dehydrogenase family.</text>
</comment>
<evidence type="ECO:0000259" key="9">
    <source>
        <dbReference type="Pfam" id="PF00171"/>
    </source>
</evidence>
<evidence type="ECO:0000256" key="8">
    <source>
        <dbReference type="RuleBase" id="RU003345"/>
    </source>
</evidence>
<dbReference type="CDD" id="cd07087">
    <property type="entry name" value="ALDH_F3-13-14_CALDH-like"/>
    <property type="match status" value="1"/>
</dbReference>
<dbReference type="AlphaFoldDB" id="A0A0A2C1Z9"/>
<dbReference type="GO" id="GO:0004029">
    <property type="term" value="F:aldehyde dehydrogenase (NAD+) activity"/>
    <property type="evidence" value="ECO:0007669"/>
    <property type="project" value="TreeGrafter"/>
</dbReference>
<dbReference type="Pfam" id="PF00171">
    <property type="entry name" value="Aldedh"/>
    <property type="match status" value="1"/>
</dbReference>
<evidence type="ECO:0000313" key="11">
    <source>
        <dbReference type="Proteomes" id="UP000030392"/>
    </source>
</evidence>
<dbReference type="Gene3D" id="3.40.309.10">
    <property type="entry name" value="Aldehyde Dehydrogenase, Chain A, domain 2"/>
    <property type="match status" value="1"/>
</dbReference>
<dbReference type="FunFam" id="3.40.309.10:FF:000003">
    <property type="entry name" value="Aldehyde dehydrogenase"/>
    <property type="match status" value="1"/>
</dbReference>
<evidence type="ECO:0000256" key="7">
    <source>
        <dbReference type="PROSITE-ProRule" id="PRU10007"/>
    </source>
</evidence>
<dbReference type="Proteomes" id="UP000030392">
    <property type="component" value="Unassembled WGS sequence"/>
</dbReference>
<sequence>MSLENFVLNQLQDLVLSGKTRNEKWRRAQLNSLSNLLENHQQEILKALSQDLGKPATEAFFEIIAIKQEIKLAQKNLSNWMKSRQINVPVSLKPAQALVQPDPLGCILIIGPWNYPFSLTLQPLVGALAAGNTAVLKPSEHAPNVSNLIKKLIEEYFPPEIVQVFEGGGNIAADLMTRQFDHVFFTGGENIGRKVMEAASKNLTPVTLELGGKSPAVVIDGANLEVTANRVIWGKSLNAGQTCIAPDHLLVEEKLFDSLISNLINSINDFYGNTPLDSKHLGSIINEKQFNRLNNLLTQAKKNNQIIYGGYSNEKEKRISPTLIKIDNRNDPLMKEELFGPLLPILSIKNLDQAISDFKLLPKPLALYLFGGGEKEQGKVLSMTSSGGVCFNDVVLQAGIPELPFGGVGTSGMGKYHGKAGFDNFTHYKSVLKRPFWLDLNFRYPPYKLDLSLLNKLIG</sequence>
<dbReference type="FunFam" id="3.40.605.10:FF:000004">
    <property type="entry name" value="Aldehyde dehydrogenase"/>
    <property type="match status" value="1"/>
</dbReference>
<dbReference type="PIRSF" id="PIRSF036492">
    <property type="entry name" value="ALDH"/>
    <property type="match status" value="1"/>
</dbReference>
<dbReference type="InterPro" id="IPR016162">
    <property type="entry name" value="Ald_DH_N"/>
</dbReference>
<evidence type="ECO:0000256" key="5">
    <source>
        <dbReference type="PIRNR" id="PIRNR036492"/>
    </source>
</evidence>
<dbReference type="RefSeq" id="WP_036906321.1">
    <property type="nucleotide sequence ID" value="NZ_CP138967.1"/>
</dbReference>
<dbReference type="InterPro" id="IPR016161">
    <property type="entry name" value="Ald_DH/histidinol_DH"/>
</dbReference>
<accession>A0A0A2C1Z9</accession>
<dbReference type="SUPFAM" id="SSF53720">
    <property type="entry name" value="ALDH-like"/>
    <property type="match status" value="1"/>
</dbReference>
<dbReference type="Gene3D" id="3.40.605.10">
    <property type="entry name" value="Aldehyde Dehydrogenase, Chain A, domain 1"/>
    <property type="match status" value="1"/>
</dbReference>
<feature type="active site" evidence="6 7">
    <location>
        <position position="209"/>
    </location>
</feature>
<dbReference type="InterPro" id="IPR012394">
    <property type="entry name" value="Aldehyde_DH_NAD(P)"/>
</dbReference>
<dbReference type="EMBL" id="JNAX01000012">
    <property type="protein sequence ID" value="KGG20376.1"/>
    <property type="molecule type" value="Genomic_DNA"/>
</dbReference>
<dbReference type="PANTHER" id="PTHR43570:SF16">
    <property type="entry name" value="ALDEHYDE DEHYDROGENASE TYPE III, ISOFORM Q"/>
    <property type="match status" value="1"/>
</dbReference>
<dbReference type="GO" id="GO:0005737">
    <property type="term" value="C:cytoplasm"/>
    <property type="evidence" value="ECO:0007669"/>
    <property type="project" value="TreeGrafter"/>
</dbReference>